<reference evidence="1" key="1">
    <citation type="journal article" date="2020" name="mSystems">
        <title>Genome- and Community-Level Interaction Insights into Carbon Utilization and Element Cycling Functions of Hydrothermarchaeota in Hydrothermal Sediment.</title>
        <authorList>
            <person name="Zhou Z."/>
            <person name="Liu Y."/>
            <person name="Xu W."/>
            <person name="Pan J."/>
            <person name="Luo Z.H."/>
            <person name="Li M."/>
        </authorList>
    </citation>
    <scope>NUCLEOTIDE SEQUENCE [LARGE SCALE GENOMIC DNA]</scope>
    <source>
        <strain evidence="1">SpSt-556</strain>
    </source>
</reference>
<dbReference type="PROSITE" id="PS51257">
    <property type="entry name" value="PROKAR_LIPOPROTEIN"/>
    <property type="match status" value="1"/>
</dbReference>
<dbReference type="SUPFAM" id="SSF50969">
    <property type="entry name" value="YVTN repeat-like/Quinoprotein amine dehydrogenase"/>
    <property type="match status" value="1"/>
</dbReference>
<gene>
    <name evidence="1" type="ORF">ENT17_13245</name>
</gene>
<sequence>MSKRLGNLLFIGVLMGIAACTSGTPPLPTAIIQPLLVSPTSPAESLVMETLPPPQTAAVQPTFTQPVILEKMSHEDWFYNSPDGQWTVQVSAAFPVTAEGSISGENYRVSLSVFRADGGQRWKILDEERPFGLGYTLPAQFHWQRDGSRLFYTEHGIPDGSPTILGFDCGLFRTDLQNGETTQLTAACGSLRAAPDGESFAALQGGRLLIHRISGEVIREISFTDFLGLGEQSGWLAGGLVWSPDNGRLAFSILQNMAGAAEIQTSFVLVDLVTGSVRFFLQNQPGQYLPIDWQESEVLVIMDTFGLRYRLNIRTGEIVPAG</sequence>
<protein>
    <recommendedName>
        <fullName evidence="2">WD40 repeat domain-containing protein</fullName>
    </recommendedName>
</protein>
<accession>A0A7C4L1F6</accession>
<evidence type="ECO:0000313" key="1">
    <source>
        <dbReference type="EMBL" id="HGS88562.1"/>
    </source>
</evidence>
<proteinExistence type="predicted"/>
<evidence type="ECO:0008006" key="2">
    <source>
        <dbReference type="Google" id="ProtNLM"/>
    </source>
</evidence>
<dbReference type="EMBL" id="DSXR01000128">
    <property type="protein sequence ID" value="HGS88562.1"/>
    <property type="molecule type" value="Genomic_DNA"/>
</dbReference>
<organism evidence="1">
    <name type="scientific">Bellilinea caldifistulae</name>
    <dbReference type="NCBI Taxonomy" id="360411"/>
    <lineage>
        <taxon>Bacteria</taxon>
        <taxon>Bacillati</taxon>
        <taxon>Chloroflexota</taxon>
        <taxon>Anaerolineae</taxon>
        <taxon>Anaerolineales</taxon>
        <taxon>Anaerolineaceae</taxon>
        <taxon>Bellilinea</taxon>
    </lineage>
</organism>
<comment type="caution">
    <text evidence="1">The sequence shown here is derived from an EMBL/GenBank/DDBJ whole genome shotgun (WGS) entry which is preliminary data.</text>
</comment>
<name>A0A7C4L1F6_9CHLR</name>
<dbReference type="InterPro" id="IPR011044">
    <property type="entry name" value="Quino_amine_DH_bsu"/>
</dbReference>
<dbReference type="AlphaFoldDB" id="A0A7C4L1F6"/>